<evidence type="ECO:0000256" key="4">
    <source>
        <dbReference type="ARBA" id="ARBA00007495"/>
    </source>
</evidence>
<comment type="caution">
    <text evidence="14">The sequence shown here is derived from an EMBL/GenBank/DDBJ whole genome shotgun (WGS) entry which is preliminary data.</text>
</comment>
<keyword evidence="10" id="KW-0326">Glycosidase</keyword>
<feature type="compositionally biased region" description="Basic residues" evidence="11">
    <location>
        <begin position="349"/>
        <end position="369"/>
    </location>
</feature>
<dbReference type="AlphaFoldDB" id="A0AAE8SX30"/>
<dbReference type="EMBL" id="ONZQ02000010">
    <property type="protein sequence ID" value="SPO04410.1"/>
    <property type="molecule type" value="Genomic_DNA"/>
</dbReference>
<dbReference type="Pfam" id="PF00331">
    <property type="entry name" value="Glyco_hydro_10"/>
    <property type="match status" value="1"/>
</dbReference>
<dbReference type="GO" id="GO:0005576">
    <property type="term" value="C:extracellular region"/>
    <property type="evidence" value="ECO:0007669"/>
    <property type="project" value="UniProtKB-SubCell"/>
</dbReference>
<keyword evidence="5" id="KW-0964">Secreted</keyword>
<keyword evidence="8 10" id="KW-0119">Carbohydrate metabolism</keyword>
<dbReference type="PRINTS" id="PR00134">
    <property type="entry name" value="GLHYDRLASE10"/>
</dbReference>
<comment type="pathway">
    <text evidence="3">Glycan degradation; xylan degradation.</text>
</comment>
<dbReference type="InterPro" id="IPR001000">
    <property type="entry name" value="GH10_dom"/>
</dbReference>
<comment type="catalytic activity">
    <reaction evidence="1 10">
        <text>Endohydrolysis of (1-&gt;4)-beta-D-xylosidic linkages in xylans.</text>
        <dbReference type="EC" id="3.2.1.8"/>
    </reaction>
</comment>
<keyword evidence="15" id="KW-1185">Reference proteome</keyword>
<sequence length="369" mass="40961">MHLSTLALPLLAASVDAQLHKLAKQAGLKYFGAATDTPGFRERAGLEAAYEQYNAIRDDTNEFGQTTPTNGQKWLFTEPERGVFNFTEGDVVADIAENNGQILRCHALVWHSQLAPWVEQGTWTAEEVEQIIVDHITNVAGYYKGKCYAWDVVNEALEEDGSYRKSVFYNALGEDYIKLAFKTAAEVDPTAKLYYNDYNLESPSPKSRAAVNIVKMLQAEGIKIDGIGMQAHLVADRAATLDDQIAVIESYAATGVEVAYTELDVRLFTPNDEEKLALQKEVYRNSTGACVQTEACVGITLWDFYDPFSWVPYVFEGEGDALLWFEDFEKHPAYDGVVEALTNGTKPCKPGKGRGKGKGKGHKRSNKLF</sequence>
<dbReference type="PANTHER" id="PTHR31490:SF35">
    <property type="entry name" value="ENDO-1,4-BETA-XYLANASE"/>
    <property type="match status" value="1"/>
</dbReference>
<dbReference type="Gene3D" id="3.20.20.80">
    <property type="entry name" value="Glycosidases"/>
    <property type="match status" value="1"/>
</dbReference>
<evidence type="ECO:0000256" key="8">
    <source>
        <dbReference type="ARBA" id="ARBA00023277"/>
    </source>
</evidence>
<organism evidence="14 15">
    <name type="scientific">Cephalotrichum gorgonifer</name>
    <dbReference type="NCBI Taxonomy" id="2041049"/>
    <lineage>
        <taxon>Eukaryota</taxon>
        <taxon>Fungi</taxon>
        <taxon>Dikarya</taxon>
        <taxon>Ascomycota</taxon>
        <taxon>Pezizomycotina</taxon>
        <taxon>Sordariomycetes</taxon>
        <taxon>Hypocreomycetidae</taxon>
        <taxon>Microascales</taxon>
        <taxon>Microascaceae</taxon>
        <taxon>Cephalotrichum</taxon>
    </lineage>
</organism>
<evidence type="ECO:0000256" key="3">
    <source>
        <dbReference type="ARBA" id="ARBA00004851"/>
    </source>
</evidence>
<feature type="chain" id="PRO_5042064596" description="Beta-xylanase" evidence="12">
    <location>
        <begin position="18"/>
        <end position="369"/>
    </location>
</feature>
<dbReference type="PROSITE" id="PS51760">
    <property type="entry name" value="GH10_2"/>
    <property type="match status" value="1"/>
</dbReference>
<evidence type="ECO:0000256" key="7">
    <source>
        <dbReference type="ARBA" id="ARBA00022801"/>
    </source>
</evidence>
<dbReference type="InterPro" id="IPR044846">
    <property type="entry name" value="GH10"/>
</dbReference>
<dbReference type="SMART" id="SM00633">
    <property type="entry name" value="Glyco_10"/>
    <property type="match status" value="1"/>
</dbReference>
<dbReference type="GO" id="GO:0045493">
    <property type="term" value="P:xylan catabolic process"/>
    <property type="evidence" value="ECO:0007669"/>
    <property type="project" value="UniProtKB-KW"/>
</dbReference>
<keyword evidence="9 10" id="KW-0624">Polysaccharide degradation</keyword>
<feature type="signal peptide" evidence="12">
    <location>
        <begin position="1"/>
        <end position="17"/>
    </location>
</feature>
<dbReference type="PANTHER" id="PTHR31490">
    <property type="entry name" value="GLYCOSYL HYDROLASE"/>
    <property type="match status" value="1"/>
</dbReference>
<dbReference type="EC" id="3.2.1.8" evidence="10"/>
<accession>A0AAE8SX30</accession>
<reference evidence="14" key="1">
    <citation type="submission" date="2018-03" db="EMBL/GenBank/DDBJ databases">
        <authorList>
            <person name="Guldener U."/>
        </authorList>
    </citation>
    <scope>NUCLEOTIDE SEQUENCE</scope>
</reference>
<keyword evidence="6" id="KW-0858">Xylan degradation</keyword>
<gene>
    <name evidence="14" type="ORF">DNG_07095</name>
</gene>
<evidence type="ECO:0000256" key="10">
    <source>
        <dbReference type="RuleBase" id="RU361174"/>
    </source>
</evidence>
<evidence type="ECO:0000313" key="15">
    <source>
        <dbReference type="Proteomes" id="UP001187682"/>
    </source>
</evidence>
<dbReference type="Proteomes" id="UP001187682">
    <property type="component" value="Unassembled WGS sequence"/>
</dbReference>
<keyword evidence="12" id="KW-0732">Signal</keyword>
<evidence type="ECO:0000256" key="9">
    <source>
        <dbReference type="ARBA" id="ARBA00023326"/>
    </source>
</evidence>
<evidence type="ECO:0000256" key="11">
    <source>
        <dbReference type="SAM" id="MobiDB-lite"/>
    </source>
</evidence>
<comment type="subcellular location">
    <subcellularLocation>
        <location evidence="2">Secreted</location>
    </subcellularLocation>
</comment>
<name>A0AAE8SX30_9PEZI</name>
<evidence type="ECO:0000313" key="14">
    <source>
        <dbReference type="EMBL" id="SPO04410.1"/>
    </source>
</evidence>
<evidence type="ECO:0000259" key="13">
    <source>
        <dbReference type="PROSITE" id="PS51760"/>
    </source>
</evidence>
<feature type="domain" description="GH10" evidence="13">
    <location>
        <begin position="40"/>
        <end position="340"/>
    </location>
</feature>
<evidence type="ECO:0000256" key="6">
    <source>
        <dbReference type="ARBA" id="ARBA00022651"/>
    </source>
</evidence>
<feature type="region of interest" description="Disordered" evidence="11">
    <location>
        <begin position="345"/>
        <end position="369"/>
    </location>
</feature>
<evidence type="ECO:0000256" key="1">
    <source>
        <dbReference type="ARBA" id="ARBA00000681"/>
    </source>
</evidence>
<dbReference type="InterPro" id="IPR017853">
    <property type="entry name" value="GH"/>
</dbReference>
<evidence type="ECO:0000256" key="5">
    <source>
        <dbReference type="ARBA" id="ARBA00022525"/>
    </source>
</evidence>
<comment type="similarity">
    <text evidence="4 10">Belongs to the glycosyl hydrolase 10 (cellulase F) family.</text>
</comment>
<evidence type="ECO:0000256" key="12">
    <source>
        <dbReference type="SAM" id="SignalP"/>
    </source>
</evidence>
<evidence type="ECO:0000256" key="2">
    <source>
        <dbReference type="ARBA" id="ARBA00004613"/>
    </source>
</evidence>
<protein>
    <recommendedName>
        <fullName evidence="10">Beta-xylanase</fullName>
        <ecNumber evidence="10">3.2.1.8</ecNumber>
    </recommendedName>
</protein>
<proteinExistence type="inferred from homology"/>
<dbReference type="GO" id="GO:0031176">
    <property type="term" value="F:endo-1,4-beta-xylanase activity"/>
    <property type="evidence" value="ECO:0007669"/>
    <property type="project" value="UniProtKB-EC"/>
</dbReference>
<dbReference type="SUPFAM" id="SSF51445">
    <property type="entry name" value="(Trans)glycosidases"/>
    <property type="match status" value="1"/>
</dbReference>
<keyword evidence="7 10" id="KW-0378">Hydrolase</keyword>